<reference evidence="9 10" key="1">
    <citation type="submission" date="2020-04" db="EMBL/GenBank/DDBJ databases">
        <title>Perkinsus chesapeaki whole genome sequence.</title>
        <authorList>
            <person name="Bogema D.R."/>
        </authorList>
    </citation>
    <scope>NUCLEOTIDE SEQUENCE [LARGE SCALE GENOMIC DNA]</scope>
    <source>
        <strain evidence="9">ATCC PRA-425</strain>
    </source>
</reference>
<evidence type="ECO:0000256" key="5">
    <source>
        <dbReference type="ARBA" id="ARBA00023034"/>
    </source>
</evidence>
<feature type="region of interest" description="Disordered" evidence="7">
    <location>
        <begin position="493"/>
        <end position="518"/>
    </location>
</feature>
<sequence>MRTVEEVYTNLGGVIESGEFLDALDLIDKRLDVDLETFINSLIETLEFNNKLPSRSTCNEQCGQVLQLRQNKNSLMSPEDLSKLIAITSRTLTEKISPCFEAWKGGQSGEAQKSAGEMTGVPGGSNLSAIVLQQAKLAVEEIHQANVAQANLLLEREKWERCDVPQNFDNRVLSKLMPSNSDIHSDIVSDESQSKETATRGRRYLALPEDRGSFLVVPAGLGILELVAVYLDVARALPQLVTDVAVRLTSMLRLANSQIEKLLLEGQAVSSGSRKTVTATNLALTYQTIDMLSSVLPLVAKTLESISGPDGGPGIRIVLEDILYRLTAEMSEHKANLMRKLGDILVERFDHHCAKWLSAERAGRCKDRKGANENVVKIINDVSSMHRVLMKSLSPKCVGLIFSRVFVDFSSRFEVRLVKEKKKVDDADILGSWRTSILADLSQIVIKLRPIEDIKDNMEASVKEMLQVVDRILPPEEGGATSADLLKLLQHTSEQAEVETDSGKSESKSPDESLNVTE</sequence>
<evidence type="ECO:0000256" key="7">
    <source>
        <dbReference type="SAM" id="MobiDB-lite"/>
    </source>
</evidence>
<dbReference type="InterPro" id="IPR039745">
    <property type="entry name" value="Vps54"/>
</dbReference>
<evidence type="ECO:0000313" key="10">
    <source>
        <dbReference type="Proteomes" id="UP000591131"/>
    </source>
</evidence>
<dbReference type="InterPro" id="IPR012501">
    <property type="entry name" value="Vps54_C"/>
</dbReference>
<dbReference type="AlphaFoldDB" id="A0A7J6M2M0"/>
<comment type="subcellular location">
    <subcellularLocation>
        <location evidence="1">Golgi apparatus</location>
        <location evidence="1">trans-Golgi network</location>
    </subcellularLocation>
</comment>
<evidence type="ECO:0000259" key="8">
    <source>
        <dbReference type="Pfam" id="PF07928"/>
    </source>
</evidence>
<dbReference type="Proteomes" id="UP000591131">
    <property type="component" value="Unassembled WGS sequence"/>
</dbReference>
<feature type="domain" description="Vacuolar protein sorting-associated protein 54 C-terminal" evidence="8">
    <location>
        <begin position="213"/>
        <end position="348"/>
    </location>
</feature>
<dbReference type="GO" id="GO:0042147">
    <property type="term" value="P:retrograde transport, endosome to Golgi"/>
    <property type="evidence" value="ECO:0007669"/>
    <property type="project" value="InterPro"/>
</dbReference>
<dbReference type="PANTHER" id="PTHR12965:SF0">
    <property type="entry name" value="VACUOLAR PROTEIN SORTING-ASSOCIATED PROTEIN 54"/>
    <property type="match status" value="1"/>
</dbReference>
<dbReference type="GO" id="GO:0005829">
    <property type="term" value="C:cytosol"/>
    <property type="evidence" value="ECO:0007669"/>
    <property type="project" value="GOC"/>
</dbReference>
<dbReference type="OrthoDB" id="446045at2759"/>
<dbReference type="EMBL" id="JAAPAO010000261">
    <property type="protein sequence ID" value="KAF4665420.1"/>
    <property type="molecule type" value="Genomic_DNA"/>
</dbReference>
<evidence type="ECO:0000313" key="9">
    <source>
        <dbReference type="EMBL" id="KAF4665420.1"/>
    </source>
</evidence>
<dbReference type="GO" id="GO:0006896">
    <property type="term" value="P:Golgi to vacuole transport"/>
    <property type="evidence" value="ECO:0007669"/>
    <property type="project" value="TreeGrafter"/>
</dbReference>
<evidence type="ECO:0000256" key="1">
    <source>
        <dbReference type="ARBA" id="ARBA00004601"/>
    </source>
</evidence>
<proteinExistence type="inferred from homology"/>
<comment type="caution">
    <text evidence="9">The sequence shown here is derived from an EMBL/GenBank/DDBJ whole genome shotgun (WGS) entry which is preliminary data.</text>
</comment>
<dbReference type="PANTHER" id="PTHR12965">
    <property type="entry name" value="VACUOLAR PROTEIN SORTING 54"/>
    <property type="match status" value="1"/>
</dbReference>
<evidence type="ECO:0000256" key="2">
    <source>
        <dbReference type="ARBA" id="ARBA00009150"/>
    </source>
</evidence>
<keyword evidence="5" id="KW-0333">Golgi apparatus</keyword>
<dbReference type="GO" id="GO:0015031">
    <property type="term" value="P:protein transport"/>
    <property type="evidence" value="ECO:0007669"/>
    <property type="project" value="UniProtKB-KW"/>
</dbReference>
<comment type="similarity">
    <text evidence="2">Belongs to the VPS54 family.</text>
</comment>
<evidence type="ECO:0000256" key="6">
    <source>
        <dbReference type="ARBA" id="ARBA00023054"/>
    </source>
</evidence>
<keyword evidence="4" id="KW-0653">Protein transport</keyword>
<keyword evidence="10" id="KW-1185">Reference proteome</keyword>
<dbReference type="Pfam" id="PF07928">
    <property type="entry name" value="Vps54"/>
    <property type="match status" value="1"/>
</dbReference>
<keyword evidence="3" id="KW-0813">Transport</keyword>
<accession>A0A7J6M2M0</accession>
<dbReference type="GO" id="GO:0019905">
    <property type="term" value="F:syntaxin binding"/>
    <property type="evidence" value="ECO:0007669"/>
    <property type="project" value="TreeGrafter"/>
</dbReference>
<evidence type="ECO:0000256" key="3">
    <source>
        <dbReference type="ARBA" id="ARBA00022448"/>
    </source>
</evidence>
<name>A0A7J6M2M0_PERCH</name>
<dbReference type="GO" id="GO:0000938">
    <property type="term" value="C:GARP complex"/>
    <property type="evidence" value="ECO:0007669"/>
    <property type="project" value="InterPro"/>
</dbReference>
<gene>
    <name evidence="9" type="primary">VPS54</name>
    <name evidence="9" type="ORF">FOL47_004619</name>
</gene>
<feature type="compositionally biased region" description="Basic and acidic residues" evidence="7">
    <location>
        <begin position="501"/>
        <end position="511"/>
    </location>
</feature>
<organism evidence="9 10">
    <name type="scientific">Perkinsus chesapeaki</name>
    <name type="common">Clam parasite</name>
    <name type="synonym">Perkinsus andrewsi</name>
    <dbReference type="NCBI Taxonomy" id="330153"/>
    <lineage>
        <taxon>Eukaryota</taxon>
        <taxon>Sar</taxon>
        <taxon>Alveolata</taxon>
        <taxon>Perkinsozoa</taxon>
        <taxon>Perkinsea</taxon>
        <taxon>Perkinsida</taxon>
        <taxon>Perkinsidae</taxon>
        <taxon>Perkinsus</taxon>
    </lineage>
</organism>
<evidence type="ECO:0000256" key="4">
    <source>
        <dbReference type="ARBA" id="ARBA00022927"/>
    </source>
</evidence>
<protein>
    <submittedName>
        <fullName evidence="9">Vacuolar protein sorting-associated protein 54</fullName>
    </submittedName>
</protein>
<keyword evidence="6" id="KW-0175">Coiled coil</keyword>